<dbReference type="EMBL" id="JH598269">
    <property type="status" value="NOT_ANNOTATED_CDS"/>
    <property type="molecule type" value="Genomic_DNA"/>
</dbReference>
<accession>M4BHQ2</accession>
<keyword evidence="3" id="KW-1185">Reference proteome</keyword>
<organism evidence="2 3">
    <name type="scientific">Hyaloperonospora arabidopsidis (strain Emoy2)</name>
    <name type="common">Downy mildew agent</name>
    <name type="synonym">Peronospora arabidopsidis</name>
    <dbReference type="NCBI Taxonomy" id="559515"/>
    <lineage>
        <taxon>Eukaryota</taxon>
        <taxon>Sar</taxon>
        <taxon>Stramenopiles</taxon>
        <taxon>Oomycota</taxon>
        <taxon>Peronosporomycetes</taxon>
        <taxon>Peronosporales</taxon>
        <taxon>Peronosporaceae</taxon>
        <taxon>Hyaloperonospora</taxon>
    </lineage>
</organism>
<dbReference type="EnsemblProtists" id="HpaT805928">
    <property type="protein sequence ID" value="HpaP805928"/>
    <property type="gene ID" value="HpaG805928"/>
</dbReference>
<evidence type="ECO:0000256" key="1">
    <source>
        <dbReference type="SAM" id="MobiDB-lite"/>
    </source>
</evidence>
<feature type="compositionally biased region" description="Basic and acidic residues" evidence="1">
    <location>
        <begin position="13"/>
        <end position="26"/>
    </location>
</feature>
<name>M4BHQ2_HYAAE</name>
<evidence type="ECO:0000313" key="2">
    <source>
        <dbReference type="EnsemblProtists" id="HpaP805928"/>
    </source>
</evidence>
<dbReference type="HOGENOM" id="CLU_2338052_0_0_1"/>
<dbReference type="Proteomes" id="UP000011713">
    <property type="component" value="Unassembled WGS sequence"/>
</dbReference>
<proteinExistence type="predicted"/>
<dbReference type="VEuPathDB" id="FungiDB:HpaG805928"/>
<protein>
    <submittedName>
        <fullName evidence="2">Uncharacterized protein</fullName>
    </submittedName>
</protein>
<sequence length="98" mass="10970">MDFAGSVRSVSTSRKEVELSRTENTNTREHKTLSCLRAIIGIEEENLSVKKPSHIASTSLLFEELWSTLEKQKAQHRELCSGATQLLVRGILTTLEVT</sequence>
<feature type="region of interest" description="Disordered" evidence="1">
    <location>
        <begin position="1"/>
        <end position="26"/>
    </location>
</feature>
<dbReference type="InParanoid" id="M4BHQ2"/>
<dbReference type="AlphaFoldDB" id="M4BHQ2"/>
<reference evidence="3" key="1">
    <citation type="journal article" date="2010" name="Science">
        <title>Signatures of adaptation to obligate biotrophy in the Hyaloperonospora arabidopsidis genome.</title>
        <authorList>
            <person name="Baxter L."/>
            <person name="Tripathy S."/>
            <person name="Ishaque N."/>
            <person name="Boot N."/>
            <person name="Cabral A."/>
            <person name="Kemen E."/>
            <person name="Thines M."/>
            <person name="Ah-Fong A."/>
            <person name="Anderson R."/>
            <person name="Badejoko W."/>
            <person name="Bittner-Eddy P."/>
            <person name="Boore J.L."/>
            <person name="Chibucos M.C."/>
            <person name="Coates M."/>
            <person name="Dehal P."/>
            <person name="Delehaunty K."/>
            <person name="Dong S."/>
            <person name="Downton P."/>
            <person name="Dumas B."/>
            <person name="Fabro G."/>
            <person name="Fronick C."/>
            <person name="Fuerstenberg S.I."/>
            <person name="Fulton L."/>
            <person name="Gaulin E."/>
            <person name="Govers F."/>
            <person name="Hughes L."/>
            <person name="Humphray S."/>
            <person name="Jiang R.H."/>
            <person name="Judelson H."/>
            <person name="Kamoun S."/>
            <person name="Kyung K."/>
            <person name="Meijer H."/>
            <person name="Minx P."/>
            <person name="Morris P."/>
            <person name="Nelson J."/>
            <person name="Phuntumart V."/>
            <person name="Qutob D."/>
            <person name="Rehmany A."/>
            <person name="Rougon-Cardoso A."/>
            <person name="Ryden P."/>
            <person name="Torto-Alalibo T."/>
            <person name="Studholme D."/>
            <person name="Wang Y."/>
            <person name="Win J."/>
            <person name="Wood J."/>
            <person name="Clifton S.W."/>
            <person name="Rogers J."/>
            <person name="Van den Ackerveken G."/>
            <person name="Jones J.D."/>
            <person name="McDowell J.M."/>
            <person name="Beynon J."/>
            <person name="Tyler B.M."/>
        </authorList>
    </citation>
    <scope>NUCLEOTIDE SEQUENCE [LARGE SCALE GENOMIC DNA]</scope>
    <source>
        <strain evidence="3">Emoy2</strain>
    </source>
</reference>
<reference evidence="2" key="2">
    <citation type="submission" date="2015-06" db="UniProtKB">
        <authorList>
            <consortium name="EnsemblProtists"/>
        </authorList>
    </citation>
    <scope>IDENTIFICATION</scope>
    <source>
        <strain evidence="2">Emoy2</strain>
    </source>
</reference>
<evidence type="ECO:0000313" key="3">
    <source>
        <dbReference type="Proteomes" id="UP000011713"/>
    </source>
</evidence>